<organism evidence="3 4">
    <name type="scientific">Scytonema millei VB511283</name>
    <dbReference type="NCBI Taxonomy" id="1245923"/>
    <lineage>
        <taxon>Bacteria</taxon>
        <taxon>Bacillati</taxon>
        <taxon>Cyanobacteriota</taxon>
        <taxon>Cyanophyceae</taxon>
        <taxon>Nostocales</taxon>
        <taxon>Scytonemataceae</taxon>
        <taxon>Scytonema</taxon>
    </lineage>
</organism>
<feature type="signal peptide" evidence="2">
    <location>
        <begin position="1"/>
        <end position="25"/>
    </location>
</feature>
<keyword evidence="4" id="KW-1185">Reference proteome</keyword>
<feature type="compositionally biased region" description="Polar residues" evidence="1">
    <location>
        <begin position="80"/>
        <end position="96"/>
    </location>
</feature>
<evidence type="ECO:0000256" key="2">
    <source>
        <dbReference type="SAM" id="SignalP"/>
    </source>
</evidence>
<comment type="caution">
    <text evidence="3">The sequence shown here is derived from an EMBL/GenBank/DDBJ whole genome shotgun (WGS) entry which is preliminary data.</text>
</comment>
<sequence>MMNKKSISVLVASIFLVLPMEMAKAGNVEIRSSNGGSTVVRGDKIRVTNGNSQVTIQRNRPAVRSSNRWRRIYNTRTRRSPWSVSPQVRRTQTSCRGGSTYSHQSSSTTTSSGSGVSRTQTSSTTSCR</sequence>
<feature type="chain" id="PRO_5040882084" evidence="2">
    <location>
        <begin position="26"/>
        <end position="128"/>
    </location>
</feature>
<accession>A0A9X5E8E7</accession>
<evidence type="ECO:0000256" key="1">
    <source>
        <dbReference type="SAM" id="MobiDB-lite"/>
    </source>
</evidence>
<feature type="region of interest" description="Disordered" evidence="1">
    <location>
        <begin position="76"/>
        <end position="128"/>
    </location>
</feature>
<feature type="compositionally biased region" description="Low complexity" evidence="1">
    <location>
        <begin position="97"/>
        <end position="128"/>
    </location>
</feature>
<proteinExistence type="predicted"/>
<dbReference type="OrthoDB" id="9930443at2"/>
<dbReference type="EMBL" id="JTJC03000003">
    <property type="protein sequence ID" value="NHC35937.1"/>
    <property type="molecule type" value="Genomic_DNA"/>
</dbReference>
<keyword evidence="2" id="KW-0732">Signal</keyword>
<dbReference type="Proteomes" id="UP000031532">
    <property type="component" value="Unassembled WGS sequence"/>
</dbReference>
<name>A0A9X5E8E7_9CYAN</name>
<reference evidence="3 4" key="1">
    <citation type="journal article" date="2015" name="Genome Announc.">
        <title>Draft Genome Sequence of the Terrestrial Cyanobacterium Scytonema millei VB511283, Isolated from Eastern India.</title>
        <authorList>
            <person name="Sen D."/>
            <person name="Chandrababunaidu M.M."/>
            <person name="Singh D."/>
            <person name="Sanghi N."/>
            <person name="Ghorai A."/>
            <person name="Mishra G.P."/>
            <person name="Madduluri M."/>
            <person name="Adhikary S.P."/>
            <person name="Tripathy S."/>
        </authorList>
    </citation>
    <scope>NUCLEOTIDE SEQUENCE [LARGE SCALE GENOMIC DNA]</scope>
    <source>
        <strain evidence="3 4">VB511283</strain>
    </source>
</reference>
<dbReference type="AlphaFoldDB" id="A0A9X5E8E7"/>
<gene>
    <name evidence="3" type="ORF">QH73_0014960</name>
</gene>
<evidence type="ECO:0000313" key="3">
    <source>
        <dbReference type="EMBL" id="NHC35937.1"/>
    </source>
</evidence>
<dbReference type="RefSeq" id="WP_132867067.1">
    <property type="nucleotide sequence ID" value="NZ_JTJC03000003.1"/>
</dbReference>
<evidence type="ECO:0000313" key="4">
    <source>
        <dbReference type="Proteomes" id="UP000031532"/>
    </source>
</evidence>
<protein>
    <submittedName>
        <fullName evidence="3">Uncharacterized protein</fullName>
    </submittedName>
</protein>